<dbReference type="InterPro" id="IPR003599">
    <property type="entry name" value="Ig_sub"/>
</dbReference>
<evidence type="ECO:0000256" key="4">
    <source>
        <dbReference type="ARBA" id="ARBA00023319"/>
    </source>
</evidence>
<feature type="compositionally biased region" description="Polar residues" evidence="6">
    <location>
        <begin position="2736"/>
        <end position="2746"/>
    </location>
</feature>
<dbReference type="InterPro" id="IPR036179">
    <property type="entry name" value="Ig-like_dom_sf"/>
</dbReference>
<feature type="domain" description="Ig-like" evidence="7">
    <location>
        <begin position="1346"/>
        <end position="1434"/>
    </location>
</feature>
<dbReference type="SUPFAM" id="SSF48726">
    <property type="entry name" value="Immunoglobulin"/>
    <property type="match status" value="8"/>
</dbReference>
<keyword evidence="3" id="KW-0963">Cytoplasm</keyword>
<dbReference type="InterPro" id="IPR058157">
    <property type="entry name" value="Spectrin_met"/>
</dbReference>
<dbReference type="InterPro" id="IPR013098">
    <property type="entry name" value="Ig_I-set"/>
</dbReference>
<dbReference type="FunFam" id="2.60.40.10:FF:000849">
    <property type="entry name" value="Uncharacterized protein, isoform F"/>
    <property type="match status" value="1"/>
</dbReference>
<dbReference type="Pfam" id="PF25101">
    <property type="entry name" value="Spectrin_7"/>
    <property type="match status" value="1"/>
</dbReference>
<feature type="domain" description="Ig-like" evidence="7">
    <location>
        <begin position="1457"/>
        <end position="1545"/>
    </location>
</feature>
<feature type="coiled-coil region" evidence="5">
    <location>
        <begin position="880"/>
        <end position="907"/>
    </location>
</feature>
<keyword evidence="5" id="KW-0175">Coiled coil</keyword>
<dbReference type="PANTHER" id="PTHR47633:SF4">
    <property type="entry name" value="MYOPALLADIN ISOFORM X1"/>
    <property type="match status" value="1"/>
</dbReference>
<evidence type="ECO:0000313" key="8">
    <source>
        <dbReference type="EMBL" id="MBY86801.1"/>
    </source>
</evidence>
<dbReference type="SUPFAM" id="SSF46966">
    <property type="entry name" value="Spectrin repeat"/>
    <property type="match status" value="2"/>
</dbReference>
<dbReference type="GO" id="GO:0040017">
    <property type="term" value="P:positive regulation of locomotion"/>
    <property type="evidence" value="ECO:0007669"/>
    <property type="project" value="UniProtKB-ARBA"/>
</dbReference>
<sequence>MERNARPPATTVSTIAVRSGTTRIVIALLQCRDVLELKVLELCPELTLLGETMEEAMSLQADHETVLEKIQEKQSPVNELLKKADHLIATQNTQPEVYAAMADSLGLAWKDVNDVLRKRSYLLHLNVEYHRQADVCMERIGTLETLCRSYLPTDVESIKNHLEHIQEVRKSILEALVVALGNGTQLLDVLKELQTKGTLDSRPAYNYNSVSLAISQVEHWLEKLHDKRHSLDIDCHERKTMLEKRLTISLLVTDLNLLENILSERRSSLDRTKNCLGDSQYECSKLTEVNANLMIEAKDIRDQALRVVKATEQLVLTKGYMEDDYKCKAYKLLELATEYLEEITRREHLLDAAMKFFESAEKVLRAWETILQHSSDEKLATKNTYITETVKRTGASVIQEGNLILKDVPEAEGVKRVVEELERKKQLILSIVMKDQDKYLESSEAINTFSENYNKIFSWLVSSAESFLHEHNSMGRTLTEAREFLVSYKSLQRDLRTRGIDINALVNSTGLSPLTYIDAETRVDLEGKSIALKDHWTYLDRIVDWRIQLAELYVKFFALYENLNVEFSNLDSIVGDHAVDMPDQKSDFAHKHWTSILQLYVQLKNTGEKFLHQSLKSEDAHLELDAARERVRSLLDSSADRKTRTTSVWETWQRASAENKLDRVLWSQTMCESSKTVDWVSKLESQLYPVLKSEPSSVDRHISEVKQKLNNVLPEVQRAQDEIESRIKTAEELIGKGNILGDNVSIPPRLKELHNRLVGITTEYHTLLDMFLSFFNSLQEFHDRVKEAEQGRPSDIFNLKVDEVEELLKNHNKSRQTVLDSFKIVYAENIRLMDKIKQQEPLKSGEQDMYVVRYLMENERNRWDQSCESYCQKIEQQQQLSQFDNDLIQINNNLNDLSQQLASTRGQYGANLASAKSASLAFHYFEKTILLLEQRIETFINAANSLMNFDHTKSEHIRDELNKLKTRWDTFQAQVFESRNHIDLCVQYFTLINEAQEWFHEGSILLMNIARKSTEVKTSEEATILLKEIEIFLKPGDIKQEERLNQIHELSVQLFGEQAIAEVPQVVTENKELLDSFSLIAKELKSFDDKLKSKENYDGHNEVNKIITNTYEEIMTSTSMTNGVLSNEDNVSSPKKIKFDEIVKPKPVITVPLKDNIVDEGKQFKFECCIEGEPSKVTWYKDNISIDNNPDYQTSKIDNRYILTIEETFVEDSAQFTCRAENESGFNETSAYLSIKECEPENQISPSVFTKLLSDLAVQEGEASSLSCKAEGNPLPTVQWYKDDICIDNNPQYQITYNNGDALLNIEHTSTSLGGKYTCVATNRLGSDSTSSKLFVNAIKKPENGPKFVTLLSNVMARAGQKLKLECEVETDEPPTLIWFHNGKIMKEIKDFKVSENRGKINLIIPEAYPKDAGTYSLTIRTKNGEASSSCQVSVKGLLPNETSDSEIASDLEPIKPSIQLPLKDQTVLEGGSVNLKCIIVGQPEPEVIWYHDGRPVKESKDIQLLFQGDQCSLVIKETFIDDAGEYKVVAINSAGEASSTCVLNIEFKPVPEIDELVVSPKFTKLLSDVLVREGDSIVLECNAEGCPKPIFKWIRNTVEIEPDHRITLSSDESGTATLRIQSALPVDKGQYTVRAINKAGEAKCFSHVIVKAISTFDATAVPVTDEIHFEEKLEKPVFIETFSDVEVFAGESVKFECIVVGKPAPKVRWFFNEKPVSGKSFLVSTSGDRQVLTIPEADVVHNGRIDCTAENEAGKCSCVSSLKIKEREVVPFTMANNNGGDNNTRRTVSEVYESSSKFESKQSMFVSSSSSINGNSAPKFKLDSFSLQSEKQSKQFGNNTPVQSESLRTEEYHNLDGKKSQHVTDLSSTNISEEHQSSFFERGLLNQGLVKDDSQKSLTDRNITKHIRKQMAPRFVSAPQGKMAEQGEDVYLDAIIDSYPPSDITWSKNGIELISDGYKFNIANEVNKSRLDVKRLTVEDAGQYTCKATNAAGGTSCTTDIIVRKNVFPPVMCRRLLPNTVAEGERVVLEIEVAGTPEPTVSWFKNNQPLVFPSSAYRLRQQGSCSAIVIEKVTMEHAGEYKVAAKNEGGEAVSCADLRVVQPLPDVGLNMLPTFTPNDHTDKVNVDYYKSIVPGYQSKQMNITSKTEEKSHFSKSVFVKESTNSSKDVIMTVNHSEENNFNLNSNNINSNYETSEKQILVQNENIEDSSITKKSALQFFKNVIEDNKTEKNVEKSSYSNTASPTVPYKIESPVEKFKDSKNFSSAETYNVEENVSNSSFKQLNESEVILEPGPPPTFDYMPRVQTVKKDQMTERLKRLSTNQKLLSPEQIPSGAVRIFPDMTSEIKQEVIEDTCVKKEVIKSGLSDSTSKQKHLVTSYGSSAHSVPHSVPYSAPHSVPHSAHHGETHVPLLRPQANIEVRPGSPRPSAEAISMEKLWSKAHSQHVQKTPVSPSPVQTKTYSSSESQSFVSETIEKNGELIKNESREDKQGSLKIDDGVKKISESFAEISVGPTRHVEPPRYEIKRPNSTNVFAAVASKNLSSGSANQTQHFSEELSQVKTSSMYEIQSNTSESLEKNSFLIKPERKLNGNQILDKNVQKTAQILPECPIGLIKHVEPPKSSKILSNNFTRSHIDDAAKEKQWRSQSPVVLKSSPQIKTYSSFEAHSSFSKSLEKDGVLVASEHKEEGGRVIDDGNQKVYDTFSECSKLPTKIADLSKNTNKSNSIKTMQKMFEQTGSSSSTVPNVASHARPYSRMKSRASDSDFESEAELSKYNVEQKVSESFSSFETKVYSSKTQLQEVKSTSMIMQSPVKESGYAADTDEPRGFQNDAIANNNQTFNSKRNLGSQSSLIKKV</sequence>
<comment type="subcellular location">
    <subcellularLocation>
        <location evidence="1">Cytoplasm</location>
    </subcellularLocation>
</comment>
<feature type="domain" description="Ig-like" evidence="7">
    <location>
        <begin position="1677"/>
        <end position="1771"/>
    </location>
</feature>
<feature type="domain" description="Ig-like" evidence="7">
    <location>
        <begin position="1561"/>
        <end position="1647"/>
    </location>
</feature>
<dbReference type="GO" id="GO:0005737">
    <property type="term" value="C:cytoplasm"/>
    <property type="evidence" value="ECO:0007669"/>
    <property type="project" value="UniProtKB-SubCell"/>
</dbReference>
<accession>A0A2S2R9S9</accession>
<dbReference type="Gene3D" id="2.60.40.10">
    <property type="entry name" value="Immunoglobulins"/>
    <property type="match status" value="8"/>
</dbReference>
<feature type="compositionally biased region" description="Low complexity" evidence="6">
    <location>
        <begin position="2463"/>
        <end position="2472"/>
    </location>
</feature>
<dbReference type="PROSITE" id="PS50835">
    <property type="entry name" value="IG_LIKE"/>
    <property type="match status" value="8"/>
</dbReference>
<evidence type="ECO:0000256" key="5">
    <source>
        <dbReference type="SAM" id="Coils"/>
    </source>
</evidence>
<dbReference type="OrthoDB" id="6612025at2759"/>
<dbReference type="PANTHER" id="PTHR47633">
    <property type="entry name" value="IMMUNOGLOBULIN"/>
    <property type="match status" value="1"/>
</dbReference>
<dbReference type="FunFam" id="2.60.40.10:FF:000080">
    <property type="entry name" value="Myosin light chain kinase, smooth muscle"/>
    <property type="match status" value="1"/>
</dbReference>
<feature type="compositionally biased region" description="Polar residues" evidence="6">
    <location>
        <begin position="2445"/>
        <end position="2462"/>
    </location>
</feature>
<evidence type="ECO:0000256" key="2">
    <source>
        <dbReference type="ARBA" id="ARBA00006692"/>
    </source>
</evidence>
<dbReference type="FunFam" id="2.60.40.10:FF:000425">
    <property type="entry name" value="Myosin light chain kinase"/>
    <property type="match status" value="1"/>
</dbReference>
<organism evidence="8">
    <name type="scientific">Sipha flava</name>
    <name type="common">yellow sugarcane aphid</name>
    <dbReference type="NCBI Taxonomy" id="143950"/>
    <lineage>
        <taxon>Eukaryota</taxon>
        <taxon>Metazoa</taxon>
        <taxon>Ecdysozoa</taxon>
        <taxon>Arthropoda</taxon>
        <taxon>Hexapoda</taxon>
        <taxon>Insecta</taxon>
        <taxon>Pterygota</taxon>
        <taxon>Neoptera</taxon>
        <taxon>Paraneoptera</taxon>
        <taxon>Hemiptera</taxon>
        <taxon>Sternorrhyncha</taxon>
        <taxon>Aphidomorpha</taxon>
        <taxon>Aphidoidea</taxon>
        <taxon>Aphididae</taxon>
        <taxon>Sipha</taxon>
    </lineage>
</organism>
<feature type="domain" description="Ig-like" evidence="7">
    <location>
        <begin position="1147"/>
        <end position="1234"/>
    </location>
</feature>
<dbReference type="GO" id="GO:0045989">
    <property type="term" value="P:positive regulation of striated muscle contraction"/>
    <property type="evidence" value="ECO:0007669"/>
    <property type="project" value="UniProtKB-ARBA"/>
</dbReference>
<feature type="domain" description="Ig-like" evidence="7">
    <location>
        <begin position="2010"/>
        <end position="2095"/>
    </location>
</feature>
<name>A0A2S2R9S9_9HEMI</name>
<reference evidence="8" key="1">
    <citation type="submission" date="2018-04" db="EMBL/GenBank/DDBJ databases">
        <title>Transcriptome assembly of Sipha flava.</title>
        <authorList>
            <person name="Scully E.D."/>
            <person name="Geib S.M."/>
            <person name="Palmer N.A."/>
            <person name="Koch K."/>
            <person name="Bradshaw J."/>
            <person name="Heng-Moss T."/>
            <person name="Sarath G."/>
        </authorList>
    </citation>
    <scope>NUCLEOTIDE SEQUENCE</scope>
</reference>
<dbReference type="Pfam" id="PF07679">
    <property type="entry name" value="I-set"/>
    <property type="match status" value="8"/>
</dbReference>
<feature type="domain" description="Ig-like" evidence="7">
    <location>
        <begin position="1914"/>
        <end position="2003"/>
    </location>
</feature>
<feature type="region of interest" description="Disordered" evidence="6">
    <location>
        <begin position="2736"/>
        <end position="2762"/>
    </location>
</feature>
<dbReference type="SMART" id="SM00150">
    <property type="entry name" value="SPEC"/>
    <property type="match status" value="3"/>
</dbReference>
<evidence type="ECO:0000256" key="1">
    <source>
        <dbReference type="ARBA" id="ARBA00004496"/>
    </source>
</evidence>
<keyword evidence="4" id="KW-0393">Immunoglobulin domain</keyword>
<dbReference type="InterPro" id="IPR018159">
    <property type="entry name" value="Spectrin/alpha-actinin"/>
</dbReference>
<dbReference type="InterPro" id="IPR007110">
    <property type="entry name" value="Ig-like_dom"/>
</dbReference>
<dbReference type="FunFam" id="2.60.40.10:FF:000107">
    <property type="entry name" value="Myosin, light chain kinase a"/>
    <property type="match status" value="4"/>
</dbReference>
<comment type="similarity">
    <text evidence="2">Belongs to the protein kinase superfamily. CAMK Ser/Thr protein kinase family.</text>
</comment>
<dbReference type="InterPro" id="IPR003598">
    <property type="entry name" value="Ig_sub2"/>
</dbReference>
<dbReference type="InterPro" id="IPR002017">
    <property type="entry name" value="Spectrin_repeat"/>
</dbReference>
<evidence type="ECO:0000256" key="6">
    <source>
        <dbReference type="SAM" id="MobiDB-lite"/>
    </source>
</evidence>
<dbReference type="SMART" id="SM00409">
    <property type="entry name" value="IG"/>
    <property type="match status" value="8"/>
</dbReference>
<feature type="region of interest" description="Disordered" evidence="6">
    <location>
        <begin position="2813"/>
        <end position="2856"/>
    </location>
</feature>
<dbReference type="GO" id="GO:0060298">
    <property type="term" value="P:positive regulation of sarcomere organization"/>
    <property type="evidence" value="ECO:0007669"/>
    <property type="project" value="UniProtKB-ARBA"/>
</dbReference>
<dbReference type="Gene3D" id="1.20.58.60">
    <property type="match status" value="4"/>
</dbReference>
<dbReference type="InterPro" id="IPR013783">
    <property type="entry name" value="Ig-like_fold"/>
</dbReference>
<evidence type="ECO:0000256" key="3">
    <source>
        <dbReference type="ARBA" id="ARBA00022490"/>
    </source>
</evidence>
<proteinExistence type="inferred from homology"/>
<feature type="region of interest" description="Disordered" evidence="6">
    <location>
        <begin position="2442"/>
        <end position="2472"/>
    </location>
</feature>
<gene>
    <name evidence="8" type="primary">TTN_0</name>
    <name evidence="8" type="ORF">g.158369</name>
</gene>
<dbReference type="EMBL" id="GGMS01017598">
    <property type="protein sequence ID" value="MBY86801.1"/>
    <property type="molecule type" value="Transcribed_RNA"/>
</dbReference>
<dbReference type="Pfam" id="PF00435">
    <property type="entry name" value="Spectrin"/>
    <property type="match status" value="1"/>
</dbReference>
<dbReference type="FunFam" id="2.60.40.10:FF:000714">
    <property type="entry name" value="Titin novex-3"/>
    <property type="match status" value="1"/>
</dbReference>
<feature type="domain" description="Ig-like" evidence="7">
    <location>
        <begin position="1246"/>
        <end position="1337"/>
    </location>
</feature>
<dbReference type="SMART" id="SM00408">
    <property type="entry name" value="IGc2"/>
    <property type="match status" value="8"/>
</dbReference>
<evidence type="ECO:0000259" key="7">
    <source>
        <dbReference type="PROSITE" id="PS50835"/>
    </source>
</evidence>
<feature type="compositionally biased region" description="Polar residues" evidence="6">
    <location>
        <begin position="2832"/>
        <end position="2856"/>
    </location>
</feature>
<dbReference type="CDD" id="cd00176">
    <property type="entry name" value="SPEC"/>
    <property type="match status" value="2"/>
</dbReference>
<protein>
    <submittedName>
        <fullName evidence="8">Titin</fullName>
    </submittedName>
</protein>